<dbReference type="KEGG" id="afd:Alfi_0282"/>
<dbReference type="Pfam" id="PF14311">
    <property type="entry name" value="DUF4379"/>
    <property type="match status" value="1"/>
</dbReference>
<dbReference type="eggNOG" id="COG3440">
    <property type="taxonomic scope" value="Bacteria"/>
</dbReference>
<organism evidence="2 3">
    <name type="scientific">Alistipes finegoldii (strain DSM 17242 / JCM 16770 / CCUG 46020 / CIP 107999 / KCTC 15236 / AHN 2437)</name>
    <dbReference type="NCBI Taxonomy" id="679935"/>
    <lineage>
        <taxon>Bacteria</taxon>
        <taxon>Pseudomonadati</taxon>
        <taxon>Bacteroidota</taxon>
        <taxon>Bacteroidia</taxon>
        <taxon>Bacteroidales</taxon>
        <taxon>Rikenellaceae</taxon>
        <taxon>Alistipes</taxon>
    </lineage>
</organism>
<evidence type="ECO:0000313" key="3">
    <source>
        <dbReference type="Proteomes" id="UP000006052"/>
    </source>
</evidence>
<dbReference type="Gene3D" id="3.40.960.10">
    <property type="entry name" value="VSR Endonuclease"/>
    <property type="match status" value="1"/>
</dbReference>
<protein>
    <recommendedName>
        <fullName evidence="1">Treble clef zinc finger domain-containing protein</fullName>
    </recommendedName>
</protein>
<dbReference type="PATRIC" id="fig|679935.3.peg.268"/>
<gene>
    <name evidence="2" type="ordered locus">Alfi_0282</name>
</gene>
<sequence length="581" mass="66412">MKTTDFIDKLNAQNSKITVLGTYERNNSKIAVKCDICGWEWTPIPYSLLKGHGCPKCARVKQKTHAEFVEELQSQRDDVVLIGRYVKALEKAKFRCLKCGHEWNVTPAHILSGRGCPACALSRRGASQRLTMELFLERLHEIDPNLVVRKGVEYRNNRTRMPLRCKACGYEYEITPHDVLHSRGCPNCHRACTSFLEQFIYHSFVRVLGESKVLSRDKTAIGAELDIYIPELKAAIEPGSWYWHKNLVARDRKKHRICNEKGIKLVTIYDHYDNETLPFDNCFVTDCDLAHVSNRNKLIDMTKRLFSEFGLDSILDTDEWVKIRKRAKMDSRRMTTEEFKEELFGINYKIRVVGEYTKANDRIKVQCKTCNHTWNAIPASLRLGVGCPKCAGVLQLTHDQFVARLRVLQPDLIPLTEYINTKEKVVVKCKVCGYVWSTQPYHLTATSPRQRTGCPKCSGRGRRTPDEFVAEIANLSPAIKIIGTFVGRNKPILVQCAECNRIWHAWPGSLLKGGGCKVCKSKQAIRQRNRKIRCITTGEIFNTLREAAEKYNVSPSSVCICCTNLPKRKHAGGLEWEYILI</sequence>
<dbReference type="Proteomes" id="UP000006052">
    <property type="component" value="Chromosome"/>
</dbReference>
<reference evidence="3" key="1">
    <citation type="journal article" date="2013" name="Stand. Genomic Sci.">
        <title>Complete genome sequence of the bile-resistant pigment-producing anaerobe Alistipes finegoldii type strain (AHN2437(T)).</title>
        <authorList>
            <person name="Mavromatis K."/>
            <person name="Stackebrandt E."/>
            <person name="Munk C."/>
            <person name="Lapidus A."/>
            <person name="Nolan M."/>
            <person name="Lucas S."/>
            <person name="Hammon N."/>
            <person name="Deshpande S."/>
            <person name="Cheng J.F."/>
            <person name="Tapia R."/>
            <person name="Goodwin L.A."/>
            <person name="Pitluck S."/>
            <person name="Liolios K."/>
            <person name="Pagani I."/>
            <person name="Ivanova N."/>
            <person name="Mikhailova N."/>
            <person name="Huntemann M."/>
            <person name="Pati A."/>
            <person name="Chen A."/>
            <person name="Palaniappan K."/>
            <person name="Land M."/>
            <person name="Hauser L."/>
            <person name="Rohde M."/>
            <person name="Gronow S."/>
            <person name="Goker M."/>
            <person name="Detter J.C."/>
            <person name="Bristow J."/>
            <person name="Eisen J.A."/>
            <person name="Markowitz V."/>
            <person name="Hugenholtz P."/>
            <person name="Kyrpides N.C."/>
            <person name="Klenk H.P."/>
            <person name="Woyke T."/>
        </authorList>
    </citation>
    <scope>NUCLEOTIDE SEQUENCE</scope>
    <source>
        <strain evidence="3">DSM 17242 / JCM 16770 / AHN 2437 / CCUG 46020 / CIP 107999</strain>
    </source>
</reference>
<dbReference type="Gene3D" id="1.10.10.10">
    <property type="entry name" value="Winged helix-like DNA-binding domain superfamily/Winged helix DNA-binding domain"/>
    <property type="match status" value="1"/>
</dbReference>
<name>I3YI69_ALIFI</name>
<feature type="domain" description="Treble clef zinc finger" evidence="1">
    <location>
        <begin position="90"/>
        <end position="120"/>
    </location>
</feature>
<dbReference type="InterPro" id="IPR036388">
    <property type="entry name" value="WH-like_DNA-bd_sf"/>
</dbReference>
<dbReference type="EMBL" id="CP003274">
    <property type="protein sequence ID" value="AFL76687.1"/>
    <property type="molecule type" value="Genomic_DNA"/>
</dbReference>
<dbReference type="InterPro" id="IPR025487">
    <property type="entry name" value="DUF4379"/>
</dbReference>
<proteinExistence type="predicted"/>
<dbReference type="AlphaFoldDB" id="I3YI69"/>
<dbReference type="HOGENOM" id="CLU_028791_1_0_10"/>
<dbReference type="RefSeq" id="WP_014774483.1">
    <property type="nucleotide sequence ID" value="NC_018011.1"/>
</dbReference>
<evidence type="ECO:0000259" key="1">
    <source>
        <dbReference type="Pfam" id="PF14311"/>
    </source>
</evidence>
<accession>I3YI69</accession>
<evidence type="ECO:0000313" key="2">
    <source>
        <dbReference type="EMBL" id="AFL76687.1"/>
    </source>
</evidence>